<dbReference type="OrthoDB" id="5340163at2759"/>
<sequence length="763" mass="85746">MQKPQYQHYIPRFILRRFMQLQPQAVPGAGSSLQGNRKQRKQAARKATKKARKQGLPDPESIEAFDMAKRSIGLFSIGQVFAPLDFYEDIHHTDDVRHLETKLGKLESEAACIIQRLHDTSTQPGSRQFTIPRSELQVLRKFIFIMHYRSNVVDKTYFQEDHPNNISVRNWIRKQKAEKGFTSDRDIWLQGLEYYLDTSHKDILAHAASFRTNSPDHDLIPHAEVSTDIPPEHWFSAAYETSANNYYLGIWMANQKSEFVLGHNSFGLWEGTVCGNIPQLFRIYVMSPMITLVLKRNLTKDPIFRMMEASTLGGIPLKPATTKYKRPPPQLVGPFADKEQRYLALQQHLKSSNAGEDEFSFDINRLSPDQTYLLNQVVLENLHTDGLLVFRSKDAMLDTANRYDTTEGPFRKKNRLAIAALAVCLGRPNPGSASTPTQNEEGTAPPTESSAIRRTLLLNRAFIKHLGLSVSEFDSAFDDMLIDVLEGSIEFKNDYDRARYIHGVLPHPDSRSHPFAIHVFRKLGRMFKHIEAMQASVGPYDLPGGSPKYELVESLQDDDASYLLNLLSSHLGVLEKDWYLIEDDEGVKDEGYKMLQQVTAVAYLDLLVDVDHRLATMICASVPFMRLAAPRRPVQSETEPSSRGSVGPENAVRHRRNVGGASTGSSGGGSRSARDASAVNLPQVPTVLSLREPLDPGQNLETSFPQTFIEEIEDAPSEGYAGTDVRREAVQFRGLANDEEEPTSFYSALYAIADVLFGLFTSG</sequence>
<accession>A0A4Y7SSI4</accession>
<feature type="region of interest" description="Disordered" evidence="1">
    <location>
        <begin position="26"/>
        <end position="60"/>
    </location>
</feature>
<comment type="caution">
    <text evidence="2">The sequence shown here is derived from an EMBL/GenBank/DDBJ whole genome shotgun (WGS) entry which is preliminary data.</text>
</comment>
<gene>
    <name evidence="2" type="ORF">FA13DRAFT_1739156</name>
</gene>
<dbReference type="EMBL" id="QPFP01000065">
    <property type="protein sequence ID" value="TEB24598.1"/>
    <property type="molecule type" value="Genomic_DNA"/>
</dbReference>
<keyword evidence="3" id="KW-1185">Reference proteome</keyword>
<evidence type="ECO:0000256" key="1">
    <source>
        <dbReference type="SAM" id="MobiDB-lite"/>
    </source>
</evidence>
<feature type="compositionally biased region" description="Basic residues" evidence="1">
    <location>
        <begin position="37"/>
        <end position="53"/>
    </location>
</feature>
<dbReference type="InterPro" id="IPR025332">
    <property type="entry name" value="DUF4238"/>
</dbReference>
<reference evidence="2 3" key="1">
    <citation type="journal article" date="2019" name="Nat. Ecol. Evol.">
        <title>Megaphylogeny resolves global patterns of mushroom evolution.</title>
        <authorList>
            <person name="Varga T."/>
            <person name="Krizsan K."/>
            <person name="Foldi C."/>
            <person name="Dima B."/>
            <person name="Sanchez-Garcia M."/>
            <person name="Sanchez-Ramirez S."/>
            <person name="Szollosi G.J."/>
            <person name="Szarkandi J.G."/>
            <person name="Papp V."/>
            <person name="Albert L."/>
            <person name="Andreopoulos W."/>
            <person name="Angelini C."/>
            <person name="Antonin V."/>
            <person name="Barry K.W."/>
            <person name="Bougher N.L."/>
            <person name="Buchanan P."/>
            <person name="Buyck B."/>
            <person name="Bense V."/>
            <person name="Catcheside P."/>
            <person name="Chovatia M."/>
            <person name="Cooper J."/>
            <person name="Damon W."/>
            <person name="Desjardin D."/>
            <person name="Finy P."/>
            <person name="Geml J."/>
            <person name="Haridas S."/>
            <person name="Hughes K."/>
            <person name="Justo A."/>
            <person name="Karasinski D."/>
            <person name="Kautmanova I."/>
            <person name="Kiss B."/>
            <person name="Kocsube S."/>
            <person name="Kotiranta H."/>
            <person name="LaButti K.M."/>
            <person name="Lechner B.E."/>
            <person name="Liimatainen K."/>
            <person name="Lipzen A."/>
            <person name="Lukacs Z."/>
            <person name="Mihaltcheva S."/>
            <person name="Morgado L.N."/>
            <person name="Niskanen T."/>
            <person name="Noordeloos M.E."/>
            <person name="Ohm R.A."/>
            <person name="Ortiz-Santana B."/>
            <person name="Ovrebo C."/>
            <person name="Racz N."/>
            <person name="Riley R."/>
            <person name="Savchenko A."/>
            <person name="Shiryaev A."/>
            <person name="Soop K."/>
            <person name="Spirin V."/>
            <person name="Szebenyi C."/>
            <person name="Tomsovsky M."/>
            <person name="Tulloss R.E."/>
            <person name="Uehling J."/>
            <person name="Grigoriev I.V."/>
            <person name="Vagvolgyi C."/>
            <person name="Papp T."/>
            <person name="Martin F.M."/>
            <person name="Miettinen O."/>
            <person name="Hibbett D.S."/>
            <person name="Nagy L.G."/>
        </authorList>
    </citation>
    <scope>NUCLEOTIDE SEQUENCE [LARGE SCALE GENOMIC DNA]</scope>
    <source>
        <strain evidence="2 3">FP101781</strain>
    </source>
</reference>
<feature type="compositionally biased region" description="Polar residues" evidence="1">
    <location>
        <begin position="635"/>
        <end position="644"/>
    </location>
</feature>
<feature type="compositionally biased region" description="Gly residues" evidence="1">
    <location>
        <begin position="661"/>
        <end position="670"/>
    </location>
</feature>
<evidence type="ECO:0000313" key="2">
    <source>
        <dbReference type="EMBL" id="TEB24598.1"/>
    </source>
</evidence>
<protein>
    <recommendedName>
        <fullName evidence="4">DUF4238 domain-containing protein</fullName>
    </recommendedName>
</protein>
<organism evidence="2 3">
    <name type="scientific">Coprinellus micaceus</name>
    <name type="common">Glistening ink-cap mushroom</name>
    <name type="synonym">Coprinus micaceus</name>
    <dbReference type="NCBI Taxonomy" id="71717"/>
    <lineage>
        <taxon>Eukaryota</taxon>
        <taxon>Fungi</taxon>
        <taxon>Dikarya</taxon>
        <taxon>Basidiomycota</taxon>
        <taxon>Agaricomycotina</taxon>
        <taxon>Agaricomycetes</taxon>
        <taxon>Agaricomycetidae</taxon>
        <taxon>Agaricales</taxon>
        <taxon>Agaricineae</taxon>
        <taxon>Psathyrellaceae</taxon>
        <taxon>Coprinellus</taxon>
    </lineage>
</organism>
<dbReference type="STRING" id="71717.A0A4Y7SSI4"/>
<evidence type="ECO:0008006" key="4">
    <source>
        <dbReference type="Google" id="ProtNLM"/>
    </source>
</evidence>
<dbReference type="Pfam" id="PF14022">
    <property type="entry name" value="DUF4238"/>
    <property type="match status" value="1"/>
</dbReference>
<feature type="compositionally biased region" description="Polar residues" evidence="1">
    <location>
        <begin position="431"/>
        <end position="449"/>
    </location>
</feature>
<dbReference type="AlphaFoldDB" id="A0A4Y7SSI4"/>
<feature type="region of interest" description="Disordered" evidence="1">
    <location>
        <begin position="429"/>
        <end position="449"/>
    </location>
</feature>
<proteinExistence type="predicted"/>
<name>A0A4Y7SSI4_COPMI</name>
<evidence type="ECO:0000313" key="3">
    <source>
        <dbReference type="Proteomes" id="UP000298030"/>
    </source>
</evidence>
<feature type="region of interest" description="Disordered" evidence="1">
    <location>
        <begin position="630"/>
        <end position="678"/>
    </location>
</feature>
<dbReference type="Proteomes" id="UP000298030">
    <property type="component" value="Unassembled WGS sequence"/>
</dbReference>